<evidence type="ECO:0000313" key="21">
    <source>
        <dbReference type="EMBL" id="PWA90232.1"/>
    </source>
</evidence>
<dbReference type="Gene3D" id="1.10.510.10">
    <property type="entry name" value="Transferase(Phosphotransferase) domain 1"/>
    <property type="match status" value="5"/>
</dbReference>
<evidence type="ECO:0000256" key="14">
    <source>
        <dbReference type="ARBA" id="ARBA00022989"/>
    </source>
</evidence>
<evidence type="ECO:0000256" key="12">
    <source>
        <dbReference type="ARBA" id="ARBA00022777"/>
    </source>
</evidence>
<comment type="catalytic activity">
    <reaction evidence="18">
        <text>L-threonyl-[protein] + ATP = O-phospho-L-threonyl-[protein] + ADP + H(+)</text>
        <dbReference type="Rhea" id="RHEA:46608"/>
        <dbReference type="Rhea" id="RHEA-COMP:11060"/>
        <dbReference type="Rhea" id="RHEA-COMP:11605"/>
        <dbReference type="ChEBI" id="CHEBI:15378"/>
        <dbReference type="ChEBI" id="CHEBI:30013"/>
        <dbReference type="ChEBI" id="CHEBI:30616"/>
        <dbReference type="ChEBI" id="CHEBI:61977"/>
        <dbReference type="ChEBI" id="CHEBI:456216"/>
        <dbReference type="EC" id="2.7.11.1"/>
    </reaction>
</comment>
<evidence type="ECO:0000313" key="22">
    <source>
        <dbReference type="Proteomes" id="UP000245207"/>
    </source>
</evidence>
<keyword evidence="5" id="KW-0597">Phosphoprotein</keyword>
<keyword evidence="11" id="KW-0547">Nucleotide-binding</keyword>
<comment type="catalytic activity">
    <reaction evidence="19">
        <text>L-seryl-[protein] + ATP = O-phospho-L-seryl-[protein] + ADP + H(+)</text>
        <dbReference type="Rhea" id="RHEA:17989"/>
        <dbReference type="Rhea" id="RHEA-COMP:9863"/>
        <dbReference type="Rhea" id="RHEA-COMP:11604"/>
        <dbReference type="ChEBI" id="CHEBI:15378"/>
        <dbReference type="ChEBI" id="CHEBI:29999"/>
        <dbReference type="ChEBI" id="CHEBI:30616"/>
        <dbReference type="ChEBI" id="CHEBI:83421"/>
        <dbReference type="ChEBI" id="CHEBI:456216"/>
        <dbReference type="EC" id="2.7.11.1"/>
    </reaction>
</comment>
<dbReference type="GO" id="GO:0004714">
    <property type="term" value="F:transmembrane receptor protein tyrosine kinase activity"/>
    <property type="evidence" value="ECO:0007669"/>
    <property type="project" value="InterPro"/>
</dbReference>
<dbReference type="PROSITE" id="PS50011">
    <property type="entry name" value="PROTEIN_KINASE_DOM"/>
    <property type="match status" value="4"/>
</dbReference>
<keyword evidence="8" id="KW-0812">Transmembrane</keyword>
<evidence type="ECO:0000256" key="6">
    <source>
        <dbReference type="ARBA" id="ARBA00022614"/>
    </source>
</evidence>
<keyword evidence="12 21" id="KW-0418">Kinase</keyword>
<evidence type="ECO:0000256" key="2">
    <source>
        <dbReference type="ARBA" id="ARBA00012513"/>
    </source>
</evidence>
<keyword evidence="13" id="KW-0067">ATP-binding</keyword>
<dbReference type="InterPro" id="IPR011009">
    <property type="entry name" value="Kinase-like_dom_sf"/>
</dbReference>
<proteinExistence type="predicted"/>
<keyword evidence="6" id="KW-0433">Leucine-rich repeat</keyword>
<dbReference type="Proteomes" id="UP000245207">
    <property type="component" value="Unassembled WGS sequence"/>
</dbReference>
<keyword evidence="17" id="KW-0325">Glycoprotein</keyword>
<evidence type="ECO:0000256" key="19">
    <source>
        <dbReference type="ARBA" id="ARBA00048679"/>
    </source>
</evidence>
<dbReference type="SMART" id="SM00220">
    <property type="entry name" value="S_TKc"/>
    <property type="match status" value="1"/>
</dbReference>
<feature type="domain" description="Protein kinase" evidence="20">
    <location>
        <begin position="26"/>
        <end position="308"/>
    </location>
</feature>
<dbReference type="GO" id="GO:0005886">
    <property type="term" value="C:plasma membrane"/>
    <property type="evidence" value="ECO:0007669"/>
    <property type="project" value="UniProtKB-SubCell"/>
</dbReference>
<dbReference type="STRING" id="35608.A0A2U1PWX6"/>
<evidence type="ECO:0000256" key="4">
    <source>
        <dbReference type="ARBA" id="ARBA00022527"/>
    </source>
</evidence>
<dbReference type="InterPro" id="IPR045272">
    <property type="entry name" value="ANXUR1/2-like"/>
</dbReference>
<dbReference type="InterPro" id="IPR008271">
    <property type="entry name" value="Ser/Thr_kinase_AS"/>
</dbReference>
<keyword evidence="21" id="KW-0430">Lectin</keyword>
<evidence type="ECO:0000256" key="15">
    <source>
        <dbReference type="ARBA" id="ARBA00023136"/>
    </source>
</evidence>
<feature type="domain" description="Protein kinase" evidence="20">
    <location>
        <begin position="389"/>
        <end position="645"/>
    </location>
</feature>
<keyword evidence="15" id="KW-0472">Membrane</keyword>
<keyword evidence="9" id="KW-0732">Signal</keyword>
<keyword evidence="7" id="KW-0808">Transferase</keyword>
<evidence type="ECO:0000256" key="18">
    <source>
        <dbReference type="ARBA" id="ARBA00047899"/>
    </source>
</evidence>
<reference evidence="21 22" key="1">
    <citation type="journal article" date="2018" name="Mol. Plant">
        <title>The genome of Artemisia annua provides insight into the evolution of Asteraceae family and artemisinin biosynthesis.</title>
        <authorList>
            <person name="Shen Q."/>
            <person name="Zhang L."/>
            <person name="Liao Z."/>
            <person name="Wang S."/>
            <person name="Yan T."/>
            <person name="Shi P."/>
            <person name="Liu M."/>
            <person name="Fu X."/>
            <person name="Pan Q."/>
            <person name="Wang Y."/>
            <person name="Lv Z."/>
            <person name="Lu X."/>
            <person name="Zhang F."/>
            <person name="Jiang W."/>
            <person name="Ma Y."/>
            <person name="Chen M."/>
            <person name="Hao X."/>
            <person name="Li L."/>
            <person name="Tang Y."/>
            <person name="Lv G."/>
            <person name="Zhou Y."/>
            <person name="Sun X."/>
            <person name="Brodelius P.E."/>
            <person name="Rose J.K.C."/>
            <person name="Tang K."/>
        </authorList>
    </citation>
    <scope>NUCLEOTIDE SEQUENCE [LARGE SCALE GENOMIC DNA]</scope>
    <source>
        <strain evidence="22">cv. Huhao1</strain>
        <tissue evidence="21">Leaf</tissue>
    </source>
</reference>
<keyword evidence="3" id="KW-1003">Cell membrane</keyword>
<evidence type="ECO:0000256" key="11">
    <source>
        <dbReference type="ARBA" id="ARBA00022741"/>
    </source>
</evidence>
<feature type="domain" description="Protein kinase" evidence="20">
    <location>
        <begin position="1034"/>
        <end position="1345"/>
    </location>
</feature>
<evidence type="ECO:0000256" key="16">
    <source>
        <dbReference type="ARBA" id="ARBA00023170"/>
    </source>
</evidence>
<dbReference type="FunFam" id="1.10.510.10:FF:000358">
    <property type="entry name" value="Putative leucine-rich repeat receptor-like serine/threonine-protein kinase"/>
    <property type="match status" value="1"/>
</dbReference>
<evidence type="ECO:0000256" key="1">
    <source>
        <dbReference type="ARBA" id="ARBA00004162"/>
    </source>
</evidence>
<dbReference type="PROSITE" id="PS00108">
    <property type="entry name" value="PROTEIN_KINASE_ST"/>
    <property type="match status" value="1"/>
</dbReference>
<evidence type="ECO:0000256" key="5">
    <source>
        <dbReference type="ARBA" id="ARBA00022553"/>
    </source>
</evidence>
<dbReference type="PANTHER" id="PTHR27003">
    <property type="entry name" value="OS07G0166700 PROTEIN"/>
    <property type="match status" value="1"/>
</dbReference>
<dbReference type="Gene3D" id="3.30.200.20">
    <property type="entry name" value="Phosphorylase Kinase, domain 1"/>
    <property type="match status" value="4"/>
</dbReference>
<keyword evidence="10" id="KW-0677">Repeat</keyword>
<comment type="subcellular location">
    <subcellularLocation>
        <location evidence="1">Cell membrane</location>
        <topology evidence="1">Single-pass membrane protein</topology>
    </subcellularLocation>
</comment>
<evidence type="ECO:0000256" key="7">
    <source>
        <dbReference type="ARBA" id="ARBA00022679"/>
    </source>
</evidence>
<evidence type="ECO:0000256" key="13">
    <source>
        <dbReference type="ARBA" id="ARBA00022840"/>
    </source>
</evidence>
<gene>
    <name evidence="21" type="ORF">CTI12_AA094170</name>
</gene>
<dbReference type="PANTHER" id="PTHR27003:SF471">
    <property type="entry name" value="VASCULAR ENDOTHELIAL GROWTH FACTOR RECEPTOR 2 (VEGFR2)-RELATED"/>
    <property type="match status" value="1"/>
</dbReference>
<dbReference type="GO" id="GO:0005524">
    <property type="term" value="F:ATP binding"/>
    <property type="evidence" value="ECO:0007669"/>
    <property type="project" value="UniProtKB-KW"/>
</dbReference>
<evidence type="ECO:0000256" key="3">
    <source>
        <dbReference type="ARBA" id="ARBA00022475"/>
    </source>
</evidence>
<dbReference type="OrthoDB" id="1745205at2759"/>
<keyword evidence="14" id="KW-1133">Transmembrane helix</keyword>
<evidence type="ECO:0000259" key="20">
    <source>
        <dbReference type="PROSITE" id="PS50011"/>
    </source>
</evidence>
<name>A0A2U1PWX6_ARTAN</name>
<dbReference type="SUPFAM" id="SSF56112">
    <property type="entry name" value="Protein kinase-like (PK-like)"/>
    <property type="match status" value="4"/>
</dbReference>
<evidence type="ECO:0000256" key="17">
    <source>
        <dbReference type="ARBA" id="ARBA00023180"/>
    </source>
</evidence>
<evidence type="ECO:0000256" key="8">
    <source>
        <dbReference type="ARBA" id="ARBA00022692"/>
    </source>
</evidence>
<dbReference type="EMBL" id="PKPP01000644">
    <property type="protein sequence ID" value="PWA90232.1"/>
    <property type="molecule type" value="Genomic_DNA"/>
</dbReference>
<dbReference type="GO" id="GO:0030246">
    <property type="term" value="F:carbohydrate binding"/>
    <property type="evidence" value="ECO:0007669"/>
    <property type="project" value="UniProtKB-KW"/>
</dbReference>
<keyword evidence="16" id="KW-0675">Receptor</keyword>
<evidence type="ECO:0000256" key="10">
    <source>
        <dbReference type="ARBA" id="ARBA00022737"/>
    </source>
</evidence>
<sequence length="1350" mass="155500">MSSVNHDDFAHLKIPLEAIRSATNNFDDTRAIYTDDVEKRYWGQLLWSGELIKIRARRWLNKERDDEKEQQFWMEISMLSTLKHKNLISLIGFCDENDEKIIITKLETDMYGSLDNHLNDSISLTWVRRLEICLGLANALSYIHYDEPRDFSIIHRKIDSETVLLNDNLEPKLSDFELSMKVAATERHLSFDTDKVSSRDGYADPTYEKTKSAHHKSDIYSFGIVMFELLCGRKAVINDDQDNKYLASVAVTHYREKKLDEIIDWGLWNQMDSQSVDIFAEIAYDCLNEERLQRPNIDEIVMRLERALELQIEHQNAHVIALKNSIQTFKKIAYDCLNEERLQRPNIDEIVMRLERALELQIEHQNAKMSSLAHLRVPLENILSATNNFSQQNVIGESSGFDKRYKGQLLWSGESIHIHARRWLNKDIWDDENEQQFWTEISMLYSLKHKNVVSLVGFCDENDEKIIIIKREDKGSLRNLYLSDPIWLPWVRRLKISVSVAHALSYIHYDEPRDFSVVHRCIKTSTILLNDEWEPKLSHFGYSMKIKACQRHHSLLKSDIYSFGIVLFELLCGRIEGQDNMYFGPMAIFHSEKKILDEIIDPVLWKQMDPQAFNIFAKTAYDCLNKERSRRPDISEVVTRLKEALKLQLARENRLEHSITMAEVEGTSSNLDKESMTFVSTNVESHVSKKTMSSFKDLYLKLSFQDIASATNNFAHENIITESRHGTIIFKGLLLHSEQCMDIIVKRLYSGCIKDERKKIWTEILMLSSLKHKNLVSIIGFSDSQVHKIIVYKKEANGSLNEYLSDQTLTCMQRLNICVGVANALSYIHYDPGRDFSVIHCNIRSSKILLDDKWEPKLSGFELSLKNTVARRHRLLLTRDITENVYLDPKYKKTGGVTHKSDVYSFGVVLLEVLCGRSAVLPNEELGEGLLSKLGKSNLDDMIDPHLRKQMDPKSLEIFSETAYCCLKEERADRPYIDQVVKRLEKAFELQWKHENPDLSRNVVDGTSSNHLKGKNLEHLEIRLNDIIQATNNFDEAYYIGSGGFGKVYKADLEHFDSSHYSSNEGVDKCDLPRKRSTVAIKRINNPEGEQGFIAEIETLTSCKHENIISLLGFCYEGNGSMILVYEHASKGSLENYLGSSDKMANLNWLQRLNICLDVAHGLNYIHNNTDHNKQKMIHRDIKSDNILLGDSWKAKIADFGLSKFHPADQTASTIYTNIIAGTCMYLDPEYQKDGKLNKKSDIYSFGVVLLEILTGRLAYDYVYTKVNENGIAPIARDHFEKGTVMEIVDHKIKEETDEHVFSLSKGPNKESLDIFLEIAFRCVAETQAQRPTIKVVINELKKALDSQVS</sequence>
<dbReference type="GO" id="GO:0009506">
    <property type="term" value="C:plasmodesma"/>
    <property type="evidence" value="ECO:0007669"/>
    <property type="project" value="TreeGrafter"/>
</dbReference>
<evidence type="ECO:0000256" key="9">
    <source>
        <dbReference type="ARBA" id="ARBA00022729"/>
    </source>
</evidence>
<dbReference type="InterPro" id="IPR001245">
    <property type="entry name" value="Ser-Thr/Tyr_kinase_cat_dom"/>
</dbReference>
<comment type="caution">
    <text evidence="21">The sequence shown here is derived from an EMBL/GenBank/DDBJ whole genome shotgun (WGS) entry which is preliminary data.</text>
</comment>
<keyword evidence="4" id="KW-0723">Serine/threonine-protein kinase</keyword>
<feature type="domain" description="Protein kinase" evidence="20">
    <location>
        <begin position="714"/>
        <end position="988"/>
    </location>
</feature>
<dbReference type="GO" id="GO:0004674">
    <property type="term" value="F:protein serine/threonine kinase activity"/>
    <property type="evidence" value="ECO:0007669"/>
    <property type="project" value="UniProtKB-KW"/>
</dbReference>
<dbReference type="Pfam" id="PF07714">
    <property type="entry name" value="PK_Tyr_Ser-Thr"/>
    <property type="match status" value="4"/>
</dbReference>
<dbReference type="InterPro" id="IPR000719">
    <property type="entry name" value="Prot_kinase_dom"/>
</dbReference>
<organism evidence="21 22">
    <name type="scientific">Artemisia annua</name>
    <name type="common">Sweet wormwood</name>
    <dbReference type="NCBI Taxonomy" id="35608"/>
    <lineage>
        <taxon>Eukaryota</taxon>
        <taxon>Viridiplantae</taxon>
        <taxon>Streptophyta</taxon>
        <taxon>Embryophyta</taxon>
        <taxon>Tracheophyta</taxon>
        <taxon>Spermatophyta</taxon>
        <taxon>Magnoliopsida</taxon>
        <taxon>eudicotyledons</taxon>
        <taxon>Gunneridae</taxon>
        <taxon>Pentapetalae</taxon>
        <taxon>asterids</taxon>
        <taxon>campanulids</taxon>
        <taxon>Asterales</taxon>
        <taxon>Asteraceae</taxon>
        <taxon>Asteroideae</taxon>
        <taxon>Anthemideae</taxon>
        <taxon>Artemisiinae</taxon>
        <taxon>Artemisia</taxon>
    </lineage>
</organism>
<accession>A0A2U1PWX6</accession>
<protein>
    <recommendedName>
        <fullName evidence="2">non-specific serine/threonine protein kinase</fullName>
        <ecNumber evidence="2">2.7.11.1</ecNumber>
    </recommendedName>
</protein>
<dbReference type="EC" id="2.7.11.1" evidence="2"/>
<keyword evidence="22" id="KW-1185">Reference proteome</keyword>